<proteinExistence type="predicted"/>
<dbReference type="GO" id="GO:0007166">
    <property type="term" value="P:cell surface receptor signaling pathway"/>
    <property type="evidence" value="ECO:0007669"/>
    <property type="project" value="InterPro"/>
</dbReference>
<accession>A0AAW0AMK1</accession>
<dbReference type="EMBL" id="JAWWNJ010000057">
    <property type="protein sequence ID" value="KAK7014236.1"/>
    <property type="molecule type" value="Genomic_DNA"/>
</dbReference>
<protein>
    <recommendedName>
        <fullName evidence="3">NACHT-NTPase and P-loop NTPases N-terminal domain-containing protein</fullName>
    </recommendedName>
</protein>
<name>A0AAW0AMK1_9AGAR</name>
<dbReference type="CDD" id="cd21037">
    <property type="entry name" value="MLKL_NTD"/>
    <property type="match status" value="1"/>
</dbReference>
<evidence type="ECO:0008006" key="3">
    <source>
        <dbReference type="Google" id="ProtNLM"/>
    </source>
</evidence>
<comment type="caution">
    <text evidence="1">The sequence shown here is derived from an EMBL/GenBank/DDBJ whole genome shotgun (WGS) entry which is preliminary data.</text>
</comment>
<evidence type="ECO:0000313" key="1">
    <source>
        <dbReference type="EMBL" id="KAK7014236.1"/>
    </source>
</evidence>
<gene>
    <name evidence="1" type="ORF">R3P38DRAFT_2720096</name>
</gene>
<dbReference type="AlphaFoldDB" id="A0AAW0AMK1"/>
<reference evidence="1 2" key="1">
    <citation type="journal article" date="2024" name="J Genomics">
        <title>Draft genome sequencing and assembly of Favolaschia claudopus CIRM-BRFM 2984 isolated from oak limbs.</title>
        <authorList>
            <person name="Navarro D."/>
            <person name="Drula E."/>
            <person name="Chaduli D."/>
            <person name="Cazenave R."/>
            <person name="Ahrendt S."/>
            <person name="Wang J."/>
            <person name="Lipzen A."/>
            <person name="Daum C."/>
            <person name="Barry K."/>
            <person name="Grigoriev I.V."/>
            <person name="Favel A."/>
            <person name="Rosso M.N."/>
            <person name="Martin F."/>
        </authorList>
    </citation>
    <scope>NUCLEOTIDE SEQUENCE [LARGE SCALE GENOMIC DNA]</scope>
    <source>
        <strain evidence="1 2">CIRM-BRFM 2984</strain>
    </source>
</reference>
<sequence length="727" mass="81365">MKYQFKTIAKVVRTRLCPSSKSQGAAPQPTAEATHQKLAALIRVLSVLEKAAEIPPVPYLKGAVGTALEVAKCVQKYQSNNEEMNRLALECGALVVEITNQVKNIGGVSANMEQLVESLVATLDAIQRTVQDMSQSDGRTRRFLAQEDYSERLKRSADSVRDAQIKFMTLALIASPQRDDDAFFDHDRLELGSYHSSGTGWIAFHGKLQGLGGTESVIVKRYQGDQDQKKTMIEADIAAFKQLWHANLLQYMGRSRLAANEPHTILRGVTSDHVSSYIALKFAEDNQRGSVEALRLLRDLTNALAFTVGKTASSSFDVTRLPPSLEILDLTGSPQISKVHLNDSGNLVVVNLDPVLDASQASDDGMPYWRSWQEICIELLAGDPGYEPNPSIEYDADPTSHQRLEYLRPILGHIHYGGARFREASIVQAFNSQGLVLAQAHRDLQTNVQVQRHGRPPGTPIDTQVLRALWRRVRELHYVFHLRDPVDIDVGDIGYIAGTPPYFVRLANVRDRISDGWVHGARRVKPSRFVPKDQWTTSIVQGAVRHEFRFPTLSAIGLVDWRNERPRLFKDFLLRKINSPPDPGLVVECSEAWKVLGECAATLAAEHHERPVSASSLILIVYFKQQSGYATFRLNRKVDEAQWKDIWAKDGLATPPDSIYFYESPPGGPTGVWGYFSLSPVPGSPYLKWTPDRDDAGEAWGWTYQSADWTVEISKPNIKQYIRYVQL</sequence>
<keyword evidence="2" id="KW-1185">Reference proteome</keyword>
<evidence type="ECO:0000313" key="2">
    <source>
        <dbReference type="Proteomes" id="UP001362999"/>
    </source>
</evidence>
<dbReference type="InterPro" id="IPR036537">
    <property type="entry name" value="Adaptor_Cbl_N_dom_sf"/>
</dbReference>
<organism evidence="1 2">
    <name type="scientific">Favolaschia claudopus</name>
    <dbReference type="NCBI Taxonomy" id="2862362"/>
    <lineage>
        <taxon>Eukaryota</taxon>
        <taxon>Fungi</taxon>
        <taxon>Dikarya</taxon>
        <taxon>Basidiomycota</taxon>
        <taxon>Agaricomycotina</taxon>
        <taxon>Agaricomycetes</taxon>
        <taxon>Agaricomycetidae</taxon>
        <taxon>Agaricales</taxon>
        <taxon>Marasmiineae</taxon>
        <taxon>Mycenaceae</taxon>
        <taxon>Favolaschia</taxon>
    </lineage>
</organism>
<dbReference type="Gene3D" id="1.20.930.20">
    <property type="entry name" value="Adaptor protein Cbl, N-terminal domain"/>
    <property type="match status" value="1"/>
</dbReference>
<dbReference type="InterPro" id="IPR059179">
    <property type="entry name" value="MLKL-like_MCAfunc"/>
</dbReference>
<dbReference type="Proteomes" id="UP001362999">
    <property type="component" value="Unassembled WGS sequence"/>
</dbReference>